<sequence>MGSDRSVNLHLYLYSRLLHYRSKRVPPGIIARDEGLRGTDGDGWMSVRRGAHCIGSALIWADGRSDARELFGRAQTHARGGDVRATRSNDGRGDGWAVAVGDGNGRGALWRLWTTAGYNGRRSPPAAIGATCVV</sequence>
<dbReference type="AlphaFoldDB" id="A0A834IK90"/>
<name>A0A834IK90_RHYFE</name>
<reference evidence="1" key="1">
    <citation type="submission" date="2020-08" db="EMBL/GenBank/DDBJ databases">
        <title>Genome sequencing and assembly of the red palm weevil Rhynchophorus ferrugineus.</title>
        <authorList>
            <person name="Dias G.B."/>
            <person name="Bergman C.M."/>
            <person name="Manee M."/>
        </authorList>
    </citation>
    <scope>NUCLEOTIDE SEQUENCE</scope>
    <source>
        <strain evidence="1">AA-2017</strain>
        <tissue evidence="1">Whole larva</tissue>
    </source>
</reference>
<dbReference type="Proteomes" id="UP000625711">
    <property type="component" value="Unassembled WGS sequence"/>
</dbReference>
<gene>
    <name evidence="1" type="ORF">GWI33_005559</name>
</gene>
<evidence type="ECO:0000313" key="1">
    <source>
        <dbReference type="EMBL" id="KAF7280702.1"/>
    </source>
</evidence>
<evidence type="ECO:0000313" key="2">
    <source>
        <dbReference type="Proteomes" id="UP000625711"/>
    </source>
</evidence>
<accession>A0A834IK90</accession>
<organism evidence="1 2">
    <name type="scientific">Rhynchophorus ferrugineus</name>
    <name type="common">Red palm weevil</name>
    <name type="synonym">Curculio ferrugineus</name>
    <dbReference type="NCBI Taxonomy" id="354439"/>
    <lineage>
        <taxon>Eukaryota</taxon>
        <taxon>Metazoa</taxon>
        <taxon>Ecdysozoa</taxon>
        <taxon>Arthropoda</taxon>
        <taxon>Hexapoda</taxon>
        <taxon>Insecta</taxon>
        <taxon>Pterygota</taxon>
        <taxon>Neoptera</taxon>
        <taxon>Endopterygota</taxon>
        <taxon>Coleoptera</taxon>
        <taxon>Polyphaga</taxon>
        <taxon>Cucujiformia</taxon>
        <taxon>Curculionidae</taxon>
        <taxon>Dryophthorinae</taxon>
        <taxon>Rhynchophorus</taxon>
    </lineage>
</organism>
<comment type="caution">
    <text evidence="1">The sequence shown here is derived from an EMBL/GenBank/DDBJ whole genome shotgun (WGS) entry which is preliminary data.</text>
</comment>
<protein>
    <submittedName>
        <fullName evidence="1">Uncharacterized protein</fullName>
    </submittedName>
</protein>
<dbReference type="EMBL" id="JAACXV010000277">
    <property type="protein sequence ID" value="KAF7280702.1"/>
    <property type="molecule type" value="Genomic_DNA"/>
</dbReference>
<proteinExistence type="predicted"/>
<keyword evidence="2" id="KW-1185">Reference proteome</keyword>